<keyword evidence="1" id="KW-1133">Transmembrane helix</keyword>
<proteinExistence type="predicted"/>
<protein>
    <submittedName>
        <fullName evidence="2">F-box protein</fullName>
    </submittedName>
</protein>
<gene>
    <name evidence="2" type="ORF">HS088_TW19G00354</name>
</gene>
<dbReference type="Gene3D" id="1.20.1280.50">
    <property type="match status" value="1"/>
</dbReference>
<sequence>MAASSTTLSTLNSDIIQTHILTRLDGPSLAAMSCTSTQFLALSADGKLWQEICSTLWSSTNDSRVRQVISTFPGGHRSFFSDSFPLLHHKNHNQDLSSEPSDLISAVDLCYKNKLLFSKVRETNTTTTKFLCSRFKIELLGQKETVSTPIQQFGEIDALLQDLKENLSLSWIVIDPAAKRAANLSSGRPVLVEWPCTGGEVQLYYSTVMKTGGRPGSVESEFAECRVVVTCSGIDGGEVHVDDITMEIKDIDGRSFDGRESLVILQDSLVNGKRERGKRGENEDKYKKLEKRKREGKVKKLSSNGVIYMICLPVVGLVTFWFTLFLFAMLLMRSKTRSKLRKH</sequence>
<keyword evidence="1" id="KW-0472">Membrane</keyword>
<evidence type="ECO:0000256" key="1">
    <source>
        <dbReference type="SAM" id="Phobius"/>
    </source>
</evidence>
<evidence type="ECO:0000313" key="3">
    <source>
        <dbReference type="Proteomes" id="UP000593562"/>
    </source>
</evidence>
<dbReference type="InterPro" id="IPR036047">
    <property type="entry name" value="F-box-like_dom_sf"/>
</dbReference>
<evidence type="ECO:0000313" key="2">
    <source>
        <dbReference type="EMBL" id="KAF5730758.1"/>
    </source>
</evidence>
<dbReference type="InParanoid" id="A0A7J7C9F1"/>
<organism evidence="2 3">
    <name type="scientific">Tripterygium wilfordii</name>
    <name type="common">Thunder God vine</name>
    <dbReference type="NCBI Taxonomy" id="458696"/>
    <lineage>
        <taxon>Eukaryota</taxon>
        <taxon>Viridiplantae</taxon>
        <taxon>Streptophyta</taxon>
        <taxon>Embryophyta</taxon>
        <taxon>Tracheophyta</taxon>
        <taxon>Spermatophyta</taxon>
        <taxon>Magnoliopsida</taxon>
        <taxon>eudicotyledons</taxon>
        <taxon>Gunneridae</taxon>
        <taxon>Pentapetalae</taxon>
        <taxon>rosids</taxon>
        <taxon>fabids</taxon>
        <taxon>Celastrales</taxon>
        <taxon>Celastraceae</taxon>
        <taxon>Tripterygium</taxon>
    </lineage>
</organism>
<accession>A0A7J7C9F1</accession>
<keyword evidence="1" id="KW-0812">Transmembrane</keyword>
<reference evidence="2 3" key="1">
    <citation type="journal article" date="2020" name="Nat. Commun.">
        <title>Genome of Tripterygium wilfordii and identification of cytochrome P450 involved in triptolide biosynthesis.</title>
        <authorList>
            <person name="Tu L."/>
            <person name="Su P."/>
            <person name="Zhang Z."/>
            <person name="Gao L."/>
            <person name="Wang J."/>
            <person name="Hu T."/>
            <person name="Zhou J."/>
            <person name="Zhang Y."/>
            <person name="Zhao Y."/>
            <person name="Liu Y."/>
            <person name="Song Y."/>
            <person name="Tong Y."/>
            <person name="Lu Y."/>
            <person name="Yang J."/>
            <person name="Xu C."/>
            <person name="Jia M."/>
            <person name="Peters R.J."/>
            <person name="Huang L."/>
            <person name="Gao W."/>
        </authorList>
    </citation>
    <scope>NUCLEOTIDE SEQUENCE [LARGE SCALE GENOMIC DNA]</scope>
    <source>
        <strain evidence="3">cv. XIE 37</strain>
        <tissue evidence="2">Leaf</tissue>
    </source>
</reference>
<dbReference type="AlphaFoldDB" id="A0A7J7C9F1"/>
<dbReference type="SUPFAM" id="SSF81383">
    <property type="entry name" value="F-box domain"/>
    <property type="match status" value="1"/>
</dbReference>
<comment type="caution">
    <text evidence="2">The sequence shown here is derived from an EMBL/GenBank/DDBJ whole genome shotgun (WGS) entry which is preliminary data.</text>
</comment>
<dbReference type="InterPro" id="IPR045283">
    <property type="entry name" value="AT3G44326-like"/>
</dbReference>
<dbReference type="PANTHER" id="PTHR33736:SF18">
    <property type="entry name" value="F-BOX DOMAIN-CONTAINING PROTEIN"/>
    <property type="match status" value="1"/>
</dbReference>
<dbReference type="EMBL" id="JAAARO010000019">
    <property type="protein sequence ID" value="KAF5730758.1"/>
    <property type="molecule type" value="Genomic_DNA"/>
</dbReference>
<keyword evidence="3" id="KW-1185">Reference proteome</keyword>
<dbReference type="Proteomes" id="UP000593562">
    <property type="component" value="Unassembled WGS sequence"/>
</dbReference>
<dbReference type="PANTHER" id="PTHR33736">
    <property type="entry name" value="F-BOX PROTEIN-RELATED"/>
    <property type="match status" value="1"/>
</dbReference>
<feature type="transmembrane region" description="Helical" evidence="1">
    <location>
        <begin position="306"/>
        <end position="332"/>
    </location>
</feature>
<name>A0A7J7C9F1_TRIWF</name>